<dbReference type="InterPro" id="IPR001670">
    <property type="entry name" value="ADH_Fe/GldA"/>
</dbReference>
<dbReference type="EMBL" id="LAZR01006228">
    <property type="protein sequence ID" value="KKM93731.1"/>
    <property type="molecule type" value="Genomic_DNA"/>
</dbReference>
<evidence type="ECO:0000313" key="3">
    <source>
        <dbReference type="EMBL" id="KKM93731.1"/>
    </source>
</evidence>
<dbReference type="Pfam" id="PF00465">
    <property type="entry name" value="Fe-ADH"/>
    <property type="match status" value="1"/>
</dbReference>
<evidence type="ECO:0000259" key="2">
    <source>
        <dbReference type="Pfam" id="PF00465"/>
    </source>
</evidence>
<evidence type="ECO:0000256" key="1">
    <source>
        <dbReference type="ARBA" id="ARBA00023002"/>
    </source>
</evidence>
<organism evidence="3">
    <name type="scientific">marine sediment metagenome</name>
    <dbReference type="NCBI Taxonomy" id="412755"/>
    <lineage>
        <taxon>unclassified sequences</taxon>
        <taxon>metagenomes</taxon>
        <taxon>ecological metagenomes</taxon>
    </lineage>
</organism>
<accession>A0A0F9M312</accession>
<dbReference type="GO" id="GO:0046872">
    <property type="term" value="F:metal ion binding"/>
    <property type="evidence" value="ECO:0007669"/>
    <property type="project" value="InterPro"/>
</dbReference>
<gene>
    <name evidence="3" type="ORF">LCGC14_1205480</name>
</gene>
<protein>
    <recommendedName>
        <fullName evidence="2">Alcohol dehydrogenase iron-type/glycerol dehydrogenase GldA domain-containing protein</fullName>
    </recommendedName>
</protein>
<name>A0A0F9M312_9ZZZZ</name>
<proteinExistence type="predicted"/>
<dbReference type="GO" id="GO:0016491">
    <property type="term" value="F:oxidoreductase activity"/>
    <property type="evidence" value="ECO:0007669"/>
    <property type="project" value="UniProtKB-KW"/>
</dbReference>
<dbReference type="Gene3D" id="3.40.50.1970">
    <property type="match status" value="1"/>
</dbReference>
<keyword evidence="1" id="KW-0560">Oxidoreductase</keyword>
<comment type="caution">
    <text evidence="3">The sequence shown here is derived from an EMBL/GenBank/DDBJ whole genome shotgun (WGS) entry which is preliminary data.</text>
</comment>
<feature type="domain" description="Alcohol dehydrogenase iron-type/glycerol dehydrogenase GldA" evidence="2">
    <location>
        <begin position="5"/>
        <end position="57"/>
    </location>
</feature>
<reference evidence="3" key="1">
    <citation type="journal article" date="2015" name="Nature">
        <title>Complex archaea that bridge the gap between prokaryotes and eukaryotes.</title>
        <authorList>
            <person name="Spang A."/>
            <person name="Saw J.H."/>
            <person name="Jorgensen S.L."/>
            <person name="Zaremba-Niedzwiedzka K."/>
            <person name="Martijn J."/>
            <person name="Lind A.E."/>
            <person name="van Eijk R."/>
            <person name="Schleper C."/>
            <person name="Guy L."/>
            <person name="Ettema T.J."/>
        </authorList>
    </citation>
    <scope>NUCLEOTIDE SEQUENCE</scope>
</reference>
<sequence>MFFFHFDGVTLNPTTNNINAGVDMGELNNVDVILGVGGGSSIDVAKCISVGIMGDIAKNTFHLPDYANHGIVPTAKDVMDLLKNFRRRYPLHLSSCFLNLKRSPRKYVINSQKRGIQSQLHLMQ</sequence>
<dbReference type="AlphaFoldDB" id="A0A0F9M312"/>
<dbReference type="SUPFAM" id="SSF56796">
    <property type="entry name" value="Dehydroquinate synthase-like"/>
    <property type="match status" value="1"/>
</dbReference>